<accession>A0ABV8NAY9</accession>
<keyword evidence="2" id="KW-1185">Reference proteome</keyword>
<comment type="caution">
    <text evidence="1">The sequence shown here is derived from an EMBL/GenBank/DDBJ whole genome shotgun (WGS) entry which is preliminary data.</text>
</comment>
<proteinExistence type="predicted"/>
<gene>
    <name evidence="1" type="ORF">ACFO3R_29270</name>
</gene>
<dbReference type="EMBL" id="JBHSCF010000055">
    <property type="protein sequence ID" value="MFC4190437.1"/>
    <property type="molecule type" value="Genomic_DNA"/>
</dbReference>
<dbReference type="Proteomes" id="UP001595871">
    <property type="component" value="Unassembled WGS sequence"/>
</dbReference>
<evidence type="ECO:0000313" key="2">
    <source>
        <dbReference type="Proteomes" id="UP001595871"/>
    </source>
</evidence>
<organism evidence="1 2">
    <name type="scientific">Streptomyces flavovirens</name>
    <dbReference type="NCBI Taxonomy" id="52258"/>
    <lineage>
        <taxon>Bacteria</taxon>
        <taxon>Bacillati</taxon>
        <taxon>Actinomycetota</taxon>
        <taxon>Actinomycetes</taxon>
        <taxon>Kitasatosporales</taxon>
        <taxon>Streptomycetaceae</taxon>
        <taxon>Streptomyces</taxon>
    </lineage>
</organism>
<protein>
    <submittedName>
        <fullName evidence="1">Uncharacterized protein</fullName>
    </submittedName>
</protein>
<sequence length="261" mass="26116">MTVEGGGGTSTPYVISATGGTSTVVTADGSCISLTGDGSTSAPLTAAPVLDPDPDNALSCGPNGLMVTAPAGGGQAVAAACGLSGDGSEGSPLAAAVADWPYACDLDDQGGLVYCDSTGVLRSEPRGRVVVIADAENTAVPATPVPTGSDVPVLERTLTIDNPDPCREAVALIHQDMDIDITLPAESGGGTGFGPDDMTFVANRGNFGIPSTHTQVTRVVTRTIPPGGQHVETLVLTMGRGSGGSTYSRLQWAMTAFVVVV</sequence>
<name>A0ABV8NAY9_9ACTN</name>
<reference evidence="2" key="1">
    <citation type="journal article" date="2019" name="Int. J. Syst. Evol. Microbiol.">
        <title>The Global Catalogue of Microorganisms (GCM) 10K type strain sequencing project: providing services to taxonomists for standard genome sequencing and annotation.</title>
        <authorList>
            <consortium name="The Broad Institute Genomics Platform"/>
            <consortium name="The Broad Institute Genome Sequencing Center for Infectious Disease"/>
            <person name="Wu L."/>
            <person name="Ma J."/>
        </authorList>
    </citation>
    <scope>NUCLEOTIDE SEQUENCE [LARGE SCALE GENOMIC DNA]</scope>
    <source>
        <strain evidence="2">CCM 3243</strain>
    </source>
</reference>
<evidence type="ECO:0000313" key="1">
    <source>
        <dbReference type="EMBL" id="MFC4190437.1"/>
    </source>
</evidence>
<dbReference type="RefSeq" id="WP_200693839.1">
    <property type="nucleotide sequence ID" value="NZ_BAAAYA010000005.1"/>
</dbReference>